<reference evidence="3" key="2">
    <citation type="journal article" date="2017" name="Nat. Plants">
        <title>The Aegilops tauschii genome reveals multiple impacts of transposons.</title>
        <authorList>
            <person name="Zhao G."/>
            <person name="Zou C."/>
            <person name="Li K."/>
            <person name="Wang K."/>
            <person name="Li T."/>
            <person name="Gao L."/>
            <person name="Zhang X."/>
            <person name="Wang H."/>
            <person name="Yang Z."/>
            <person name="Liu X."/>
            <person name="Jiang W."/>
            <person name="Mao L."/>
            <person name="Kong X."/>
            <person name="Jiao Y."/>
            <person name="Jia J."/>
        </authorList>
    </citation>
    <scope>NUCLEOTIDE SEQUENCE [LARGE SCALE GENOMIC DNA]</scope>
    <source>
        <strain evidence="3">cv. AL8/78</strain>
    </source>
</reference>
<evidence type="ECO:0000256" key="1">
    <source>
        <dbReference type="SAM" id="MobiDB-lite"/>
    </source>
</evidence>
<reference evidence="2" key="3">
    <citation type="journal article" date="2017" name="Nature">
        <title>Genome sequence of the progenitor of the wheat D genome Aegilops tauschii.</title>
        <authorList>
            <person name="Luo M.C."/>
            <person name="Gu Y.Q."/>
            <person name="Puiu D."/>
            <person name="Wang H."/>
            <person name="Twardziok S.O."/>
            <person name="Deal K.R."/>
            <person name="Huo N."/>
            <person name="Zhu T."/>
            <person name="Wang L."/>
            <person name="Wang Y."/>
            <person name="McGuire P.E."/>
            <person name="Liu S."/>
            <person name="Long H."/>
            <person name="Ramasamy R.K."/>
            <person name="Rodriguez J.C."/>
            <person name="Van S.L."/>
            <person name="Yuan L."/>
            <person name="Wang Z."/>
            <person name="Xia Z."/>
            <person name="Xiao L."/>
            <person name="Anderson O.D."/>
            <person name="Ouyang S."/>
            <person name="Liang Y."/>
            <person name="Zimin A.V."/>
            <person name="Pertea G."/>
            <person name="Qi P."/>
            <person name="Bennetzen J.L."/>
            <person name="Dai X."/>
            <person name="Dawson M.W."/>
            <person name="Muller H.G."/>
            <person name="Kugler K."/>
            <person name="Rivarola-Duarte L."/>
            <person name="Spannagl M."/>
            <person name="Mayer K.F.X."/>
            <person name="Lu F.H."/>
            <person name="Bevan M.W."/>
            <person name="Leroy P."/>
            <person name="Li P."/>
            <person name="You F.M."/>
            <person name="Sun Q."/>
            <person name="Liu Z."/>
            <person name="Lyons E."/>
            <person name="Wicker T."/>
            <person name="Salzberg S.L."/>
            <person name="Devos K.M."/>
            <person name="Dvorak J."/>
        </authorList>
    </citation>
    <scope>NUCLEOTIDE SEQUENCE [LARGE SCALE GENOMIC DNA]</scope>
    <source>
        <strain evidence="2">cv. AL8/78</strain>
    </source>
</reference>
<proteinExistence type="predicted"/>
<organism evidence="2 3">
    <name type="scientific">Aegilops tauschii subsp. strangulata</name>
    <name type="common">Goatgrass</name>
    <dbReference type="NCBI Taxonomy" id="200361"/>
    <lineage>
        <taxon>Eukaryota</taxon>
        <taxon>Viridiplantae</taxon>
        <taxon>Streptophyta</taxon>
        <taxon>Embryophyta</taxon>
        <taxon>Tracheophyta</taxon>
        <taxon>Spermatophyta</taxon>
        <taxon>Magnoliopsida</taxon>
        <taxon>Liliopsida</taxon>
        <taxon>Poales</taxon>
        <taxon>Poaceae</taxon>
        <taxon>BOP clade</taxon>
        <taxon>Pooideae</taxon>
        <taxon>Triticodae</taxon>
        <taxon>Triticeae</taxon>
        <taxon>Triticinae</taxon>
        <taxon>Aegilops</taxon>
    </lineage>
</organism>
<accession>A0A453CZE8</accession>
<reference evidence="3" key="1">
    <citation type="journal article" date="2014" name="Science">
        <title>Ancient hybridizations among the ancestral genomes of bread wheat.</title>
        <authorList>
            <consortium name="International Wheat Genome Sequencing Consortium,"/>
            <person name="Marcussen T."/>
            <person name="Sandve S.R."/>
            <person name="Heier L."/>
            <person name="Spannagl M."/>
            <person name="Pfeifer M."/>
            <person name="Jakobsen K.S."/>
            <person name="Wulff B.B."/>
            <person name="Steuernagel B."/>
            <person name="Mayer K.F."/>
            <person name="Olsen O.A."/>
        </authorList>
    </citation>
    <scope>NUCLEOTIDE SEQUENCE [LARGE SCALE GENOMIC DNA]</scope>
    <source>
        <strain evidence="3">cv. AL8/78</strain>
    </source>
</reference>
<reference evidence="2" key="4">
    <citation type="submission" date="2019-03" db="UniProtKB">
        <authorList>
            <consortium name="EnsemblPlants"/>
        </authorList>
    </citation>
    <scope>IDENTIFICATION</scope>
</reference>
<dbReference type="Gramene" id="AET2Gv21026900.2">
    <property type="protein sequence ID" value="AET2Gv21026900.2"/>
    <property type="gene ID" value="AET2Gv21026900"/>
</dbReference>
<keyword evidence="3" id="KW-1185">Reference proteome</keyword>
<sequence length="119" mass="12788">GLSEVGLNAEETHGQTDSGRDACVQLPSVHVLSLHISAVQDSVSFPNADLTFAAEIDKHMVTNFSGLDLHLSTKGHVFGAFVHVQPISSRTGEQKLSPWLILRTWKLKASAGKITSLIS</sequence>
<evidence type="ECO:0000313" key="2">
    <source>
        <dbReference type="EnsemblPlants" id="AET2Gv21026900.2"/>
    </source>
</evidence>
<feature type="compositionally biased region" description="Basic and acidic residues" evidence="1">
    <location>
        <begin position="10"/>
        <end position="20"/>
    </location>
</feature>
<feature type="region of interest" description="Disordered" evidence="1">
    <location>
        <begin position="1"/>
        <end position="20"/>
    </location>
</feature>
<evidence type="ECO:0000313" key="3">
    <source>
        <dbReference type="Proteomes" id="UP000015105"/>
    </source>
</evidence>
<name>A0A453CZE8_AEGTS</name>
<dbReference type="EnsemblPlants" id="AET2Gv21026900.2">
    <property type="protein sequence ID" value="AET2Gv21026900.2"/>
    <property type="gene ID" value="AET2Gv21026900"/>
</dbReference>
<reference evidence="2" key="5">
    <citation type="journal article" date="2021" name="G3 (Bethesda)">
        <title>Aegilops tauschii genome assembly Aet v5.0 features greater sequence contiguity and improved annotation.</title>
        <authorList>
            <person name="Wang L."/>
            <person name="Zhu T."/>
            <person name="Rodriguez J.C."/>
            <person name="Deal K.R."/>
            <person name="Dubcovsky J."/>
            <person name="McGuire P.E."/>
            <person name="Lux T."/>
            <person name="Spannagl M."/>
            <person name="Mayer K.F.X."/>
            <person name="Baldrich P."/>
            <person name="Meyers B.C."/>
            <person name="Huo N."/>
            <person name="Gu Y.Q."/>
            <person name="Zhou H."/>
            <person name="Devos K.M."/>
            <person name="Bennetzen J.L."/>
            <person name="Unver T."/>
            <person name="Budak H."/>
            <person name="Gulick P.J."/>
            <person name="Galiba G."/>
            <person name="Kalapos B."/>
            <person name="Nelson D.R."/>
            <person name="Li P."/>
            <person name="You F.M."/>
            <person name="Luo M.C."/>
            <person name="Dvorak J."/>
        </authorList>
    </citation>
    <scope>NUCLEOTIDE SEQUENCE [LARGE SCALE GENOMIC DNA]</scope>
    <source>
        <strain evidence="2">cv. AL8/78</strain>
    </source>
</reference>
<dbReference type="Proteomes" id="UP000015105">
    <property type="component" value="Chromosome 2D"/>
</dbReference>
<dbReference type="AlphaFoldDB" id="A0A453CZE8"/>
<protein>
    <submittedName>
        <fullName evidence="2">Uncharacterized protein</fullName>
    </submittedName>
</protein>